<reference evidence="8" key="4">
    <citation type="journal article" date="2018" name="Nat. Plants">
        <title>Whole-genome landscape of Medicago truncatula symbiotic genes.</title>
        <authorList>
            <person name="Pecrix Y."/>
            <person name="Staton S.E."/>
            <person name="Sallet E."/>
            <person name="Lelandais-Briere C."/>
            <person name="Moreau S."/>
            <person name="Carrere S."/>
            <person name="Blein T."/>
            <person name="Jardinaud M.F."/>
            <person name="Latrasse D."/>
            <person name="Zouine M."/>
            <person name="Zahm M."/>
            <person name="Kreplak J."/>
            <person name="Mayjonade B."/>
            <person name="Satge C."/>
            <person name="Perez M."/>
            <person name="Cauet S."/>
            <person name="Marande W."/>
            <person name="Chantry-Darmon C."/>
            <person name="Lopez-Roques C."/>
            <person name="Bouchez O."/>
            <person name="Berard A."/>
            <person name="Debelle F."/>
            <person name="Munos S."/>
            <person name="Bendahmane A."/>
            <person name="Berges H."/>
            <person name="Niebel A."/>
            <person name="Buitink J."/>
            <person name="Frugier F."/>
            <person name="Benhamed M."/>
            <person name="Crespi M."/>
            <person name="Gouzy J."/>
            <person name="Gamas P."/>
        </authorList>
    </citation>
    <scope>NUCLEOTIDE SEQUENCE [LARGE SCALE GENOMIC DNA]</scope>
    <source>
        <strain evidence="8">cv. Jemalong A17</strain>
    </source>
</reference>
<dbReference type="PANTHER" id="PTHR33829">
    <property type="entry name" value="OSJNBA0044M19.10 PROTEIN"/>
    <property type="match status" value="1"/>
</dbReference>
<feature type="transmembrane region" description="Helical" evidence="2">
    <location>
        <begin position="103"/>
        <end position="120"/>
    </location>
</feature>
<name>G7JC80_MEDTR</name>
<dbReference type="EMBL" id="CM001219">
    <property type="protein sequence ID" value="AES72929.1"/>
    <property type="molecule type" value="Genomic_DNA"/>
</dbReference>
<dbReference type="PANTHER" id="PTHR33829:SF2">
    <property type="entry name" value="OS04G0386700 PROTEIN"/>
    <property type="match status" value="1"/>
</dbReference>
<evidence type="ECO:0000256" key="2">
    <source>
        <dbReference type="SAM" id="Phobius"/>
    </source>
</evidence>
<reference evidence="4 7" key="2">
    <citation type="journal article" date="2014" name="BMC Genomics">
        <title>An improved genome release (version Mt4.0) for the model legume Medicago truncatula.</title>
        <authorList>
            <person name="Tang H."/>
            <person name="Krishnakumar V."/>
            <person name="Bidwell S."/>
            <person name="Rosen B."/>
            <person name="Chan A."/>
            <person name="Zhou S."/>
            <person name="Gentzbittel L."/>
            <person name="Childs K.L."/>
            <person name="Yandell M."/>
            <person name="Gundlach H."/>
            <person name="Mayer K.F."/>
            <person name="Schwartz D.C."/>
            <person name="Town C.D."/>
        </authorList>
    </citation>
    <scope>GENOME REANNOTATION</scope>
    <source>
        <strain evidence="6 7">cv. Jemalong A17</strain>
    </source>
</reference>
<keyword evidence="2" id="KW-1133">Transmembrane helix</keyword>
<evidence type="ECO:0000313" key="5">
    <source>
        <dbReference type="EMBL" id="RHN69988.1"/>
    </source>
</evidence>
<feature type="region of interest" description="Disordered" evidence="1">
    <location>
        <begin position="72"/>
        <end position="93"/>
    </location>
</feature>
<dbReference type="Pfam" id="PF24867">
    <property type="entry name" value="DUF7733"/>
    <property type="match status" value="1"/>
</dbReference>
<dbReference type="AlphaFoldDB" id="G7JC80"/>
<dbReference type="InterPro" id="IPR056635">
    <property type="entry name" value="DUF7733"/>
</dbReference>
<gene>
    <name evidence="4" type="ordered locus">MTR_3g096890</name>
    <name evidence="5" type="ORF">MtrunA17_Chr3g0130701</name>
</gene>
<organism evidence="4 7">
    <name type="scientific">Medicago truncatula</name>
    <name type="common">Barrel medic</name>
    <name type="synonym">Medicago tribuloides</name>
    <dbReference type="NCBI Taxonomy" id="3880"/>
    <lineage>
        <taxon>Eukaryota</taxon>
        <taxon>Viridiplantae</taxon>
        <taxon>Streptophyta</taxon>
        <taxon>Embryophyta</taxon>
        <taxon>Tracheophyta</taxon>
        <taxon>Spermatophyta</taxon>
        <taxon>Magnoliopsida</taxon>
        <taxon>eudicotyledons</taxon>
        <taxon>Gunneridae</taxon>
        <taxon>Pentapetalae</taxon>
        <taxon>rosids</taxon>
        <taxon>fabids</taxon>
        <taxon>Fabales</taxon>
        <taxon>Fabaceae</taxon>
        <taxon>Papilionoideae</taxon>
        <taxon>50 kb inversion clade</taxon>
        <taxon>NPAAA clade</taxon>
        <taxon>Hologalegina</taxon>
        <taxon>IRL clade</taxon>
        <taxon>Trifolieae</taxon>
        <taxon>Medicago</taxon>
    </lineage>
</organism>
<evidence type="ECO:0000259" key="3">
    <source>
        <dbReference type="Pfam" id="PF24867"/>
    </source>
</evidence>
<keyword evidence="2" id="KW-0472">Membrane</keyword>
<feature type="compositionally biased region" description="Low complexity" evidence="1">
    <location>
        <begin position="72"/>
        <end position="85"/>
    </location>
</feature>
<keyword evidence="7" id="KW-1185">Reference proteome</keyword>
<accession>G7JC80</accession>
<evidence type="ECO:0000313" key="7">
    <source>
        <dbReference type="Proteomes" id="UP000002051"/>
    </source>
</evidence>
<reference evidence="5" key="5">
    <citation type="journal article" date="2018" name="Nat. Plants">
        <title>Whole-genome landscape of Medicago truncatula symbiotic genes.</title>
        <authorList>
            <person name="Pecrix Y."/>
            <person name="Gamas P."/>
            <person name="Carrere S."/>
        </authorList>
    </citation>
    <scope>NUCLEOTIDE SEQUENCE</scope>
    <source>
        <tissue evidence="5">Leaves</tissue>
    </source>
</reference>
<evidence type="ECO:0000256" key="1">
    <source>
        <dbReference type="SAM" id="MobiDB-lite"/>
    </source>
</evidence>
<keyword evidence="2 4" id="KW-0812">Transmembrane</keyword>
<dbReference type="OMA" id="ERDDESH"/>
<reference evidence="4 7" key="1">
    <citation type="journal article" date="2011" name="Nature">
        <title>The Medicago genome provides insight into the evolution of rhizobial symbioses.</title>
        <authorList>
            <person name="Young N.D."/>
            <person name="Debelle F."/>
            <person name="Oldroyd G.E."/>
            <person name="Geurts R."/>
            <person name="Cannon S.B."/>
            <person name="Udvardi M.K."/>
            <person name="Benedito V.A."/>
            <person name="Mayer K.F."/>
            <person name="Gouzy J."/>
            <person name="Schoof H."/>
            <person name="Van de Peer Y."/>
            <person name="Proost S."/>
            <person name="Cook D.R."/>
            <person name="Meyers B.C."/>
            <person name="Spannagl M."/>
            <person name="Cheung F."/>
            <person name="De Mita S."/>
            <person name="Krishnakumar V."/>
            <person name="Gundlach H."/>
            <person name="Zhou S."/>
            <person name="Mudge J."/>
            <person name="Bharti A.K."/>
            <person name="Murray J.D."/>
            <person name="Naoumkina M.A."/>
            <person name="Rosen B."/>
            <person name="Silverstein K.A."/>
            <person name="Tang H."/>
            <person name="Rombauts S."/>
            <person name="Zhao P.X."/>
            <person name="Zhou P."/>
            <person name="Barbe V."/>
            <person name="Bardou P."/>
            <person name="Bechner M."/>
            <person name="Bellec A."/>
            <person name="Berger A."/>
            <person name="Berges H."/>
            <person name="Bidwell S."/>
            <person name="Bisseling T."/>
            <person name="Choisne N."/>
            <person name="Couloux A."/>
            <person name="Denny R."/>
            <person name="Deshpande S."/>
            <person name="Dai X."/>
            <person name="Doyle J.J."/>
            <person name="Dudez A.M."/>
            <person name="Farmer A.D."/>
            <person name="Fouteau S."/>
            <person name="Franken C."/>
            <person name="Gibelin C."/>
            <person name="Gish J."/>
            <person name="Goldstein S."/>
            <person name="Gonzalez A.J."/>
            <person name="Green P.J."/>
            <person name="Hallab A."/>
            <person name="Hartog M."/>
            <person name="Hua A."/>
            <person name="Humphray S.J."/>
            <person name="Jeong D.H."/>
            <person name="Jing Y."/>
            <person name="Jocker A."/>
            <person name="Kenton S.M."/>
            <person name="Kim D.J."/>
            <person name="Klee K."/>
            <person name="Lai H."/>
            <person name="Lang C."/>
            <person name="Lin S."/>
            <person name="Macmil S.L."/>
            <person name="Magdelenat G."/>
            <person name="Matthews L."/>
            <person name="McCorrison J."/>
            <person name="Monaghan E.L."/>
            <person name="Mun J.H."/>
            <person name="Najar F.Z."/>
            <person name="Nicholson C."/>
            <person name="Noirot C."/>
            <person name="O'Bleness M."/>
            <person name="Paule C.R."/>
            <person name="Poulain J."/>
            <person name="Prion F."/>
            <person name="Qin B."/>
            <person name="Qu C."/>
            <person name="Retzel E.F."/>
            <person name="Riddle C."/>
            <person name="Sallet E."/>
            <person name="Samain S."/>
            <person name="Samson N."/>
            <person name="Sanders I."/>
            <person name="Saurat O."/>
            <person name="Scarpelli C."/>
            <person name="Schiex T."/>
            <person name="Segurens B."/>
            <person name="Severin A.J."/>
            <person name="Sherrier D.J."/>
            <person name="Shi R."/>
            <person name="Sims S."/>
            <person name="Singer S.R."/>
            <person name="Sinharoy S."/>
            <person name="Sterck L."/>
            <person name="Viollet A."/>
            <person name="Wang B.B."/>
            <person name="Wang K."/>
            <person name="Wang M."/>
            <person name="Wang X."/>
            <person name="Warfsmann J."/>
            <person name="Weissenbach J."/>
            <person name="White D.D."/>
            <person name="White J.D."/>
            <person name="Wiley G.B."/>
            <person name="Wincker P."/>
            <person name="Xing Y."/>
            <person name="Yang L."/>
            <person name="Yao Z."/>
            <person name="Ying F."/>
            <person name="Zhai J."/>
            <person name="Zhou L."/>
            <person name="Zuber A."/>
            <person name="Denarie J."/>
            <person name="Dixon R.A."/>
            <person name="May G.D."/>
            <person name="Schwartz D.C."/>
            <person name="Rogers J."/>
            <person name="Quetier F."/>
            <person name="Town C.D."/>
            <person name="Roe B.A."/>
        </authorList>
    </citation>
    <scope>NUCLEOTIDE SEQUENCE [LARGE SCALE GENOMIC DNA]</scope>
    <source>
        <strain evidence="4">A17</strain>
        <strain evidence="6 7">cv. Jemalong A17</strain>
    </source>
</reference>
<feature type="transmembrane region" description="Helical" evidence="2">
    <location>
        <begin position="165"/>
        <end position="186"/>
    </location>
</feature>
<protein>
    <submittedName>
        <fullName evidence="4">Transmembrane protein, putative</fullName>
    </submittedName>
</protein>
<evidence type="ECO:0000313" key="8">
    <source>
        <dbReference type="Proteomes" id="UP000265566"/>
    </source>
</evidence>
<dbReference type="EnsemblPlants" id="AES72929">
    <property type="protein sequence ID" value="AES72929"/>
    <property type="gene ID" value="MTR_3g096890"/>
</dbReference>
<feature type="domain" description="DUF7733" evidence="3">
    <location>
        <begin position="102"/>
        <end position="303"/>
    </location>
</feature>
<dbReference type="Proteomes" id="UP000002051">
    <property type="component" value="Chromosome 3"/>
</dbReference>
<evidence type="ECO:0000313" key="6">
    <source>
        <dbReference type="EnsemblPlants" id="AES72929"/>
    </source>
</evidence>
<dbReference type="STRING" id="3880.G7JC80"/>
<feature type="transmembrane region" description="Helical" evidence="2">
    <location>
        <begin position="44"/>
        <end position="61"/>
    </location>
</feature>
<dbReference type="Proteomes" id="UP000265566">
    <property type="component" value="Chromosome 3"/>
</dbReference>
<evidence type="ECO:0000313" key="4">
    <source>
        <dbReference type="EMBL" id="AES72929.1"/>
    </source>
</evidence>
<dbReference type="EMBL" id="PSQE01000003">
    <property type="protein sequence ID" value="RHN69988.1"/>
    <property type="molecule type" value="Genomic_DNA"/>
</dbReference>
<dbReference type="PaxDb" id="3880-AES72929"/>
<dbReference type="Gramene" id="rna18524">
    <property type="protein sequence ID" value="RHN69988.1"/>
    <property type="gene ID" value="gene18524"/>
</dbReference>
<feature type="transmembrane region" description="Helical" evidence="2">
    <location>
        <begin position="20"/>
        <end position="38"/>
    </location>
</feature>
<sequence length="333" mass="37747">MVYLLFTKFWIITNSYSNAFLFFEPTILPLLFSSFHFHFNNNNLNFPSQFLIFITFWFFQFEKKMSGVSVATAPPTAPQTPGTKANQRSEAPSAGGMMGSLRVIELQLVAFILVFSASGLVPLLDLVFPALASAYILALARYAFPSSPSTTSNSQQQEIFQVSSMFRMYIIVGTTIGLFLPLAYVLGGFARGDQHAVRSATPHLFLLSFQILTENIISSLSLFSPPVRALVPMIYTIRRIFVDIDWINDVWLNKTFPANARFQDTAWYWFGKGLAVANLAYFSINLCVFLIPRFLPRAFERYFQERGEIYAKSAEDKRSVSLNKPQLSEKKMD</sequence>
<reference evidence="6" key="3">
    <citation type="submission" date="2015-04" db="UniProtKB">
        <authorList>
            <consortium name="EnsemblPlants"/>
        </authorList>
    </citation>
    <scope>IDENTIFICATION</scope>
    <source>
        <strain evidence="6">cv. Jemalong A17</strain>
    </source>
</reference>
<dbReference type="eggNOG" id="ENOG502QSEF">
    <property type="taxonomic scope" value="Eukaryota"/>
</dbReference>
<feature type="transmembrane region" description="Helical" evidence="2">
    <location>
        <begin position="266"/>
        <end position="291"/>
    </location>
</feature>
<proteinExistence type="predicted"/>